<keyword evidence="3 7" id="KW-0812">Transmembrane</keyword>
<feature type="transmembrane region" description="Helical" evidence="7">
    <location>
        <begin position="126"/>
        <end position="145"/>
    </location>
</feature>
<evidence type="ECO:0000313" key="9">
    <source>
        <dbReference type="EMBL" id="ODV79559.1"/>
    </source>
</evidence>
<keyword evidence="4 7" id="KW-0256">Endoplasmic reticulum</keyword>
<evidence type="ECO:0000256" key="2">
    <source>
        <dbReference type="ARBA" id="ARBA00008917"/>
    </source>
</evidence>
<sequence>MPSLAETIRSFPPVTRFFTITSVLSCIACSMQLVRPSVFFFSLSEIEPSWYMVKVALANGTVFEVVKSILLFLLQSYRCFTSFLLPSGYFYNSDIEAVLDIYFFYTFANHLESFHGKFHGNFPDCLWFTLVTGTSIILLTLAYGLTINSTQLFIHHEIMLSCLTYYWSRCSKDLMINFMGVIPVKAYYLPLFNIFLKMVARGFSGFLDSFIGIFAGYLYQCIQSDTIPIYNLFPDSYLGYTSNNAGRRVGTNTIHTKVPEGIEDAIFDKGYLKAPLFLYNILKYPVQTSTRETAFRHKLSYGGSPAYKPKETTSDVSPPGQKSAFKGSGRRLGD</sequence>
<evidence type="ECO:0000256" key="5">
    <source>
        <dbReference type="ARBA" id="ARBA00022989"/>
    </source>
</evidence>
<protein>
    <recommendedName>
        <fullName evidence="7">Derlin</fullName>
    </recommendedName>
</protein>
<evidence type="ECO:0000313" key="10">
    <source>
        <dbReference type="Proteomes" id="UP000094285"/>
    </source>
</evidence>
<keyword evidence="6 7" id="KW-0472">Membrane</keyword>
<feature type="transmembrane region" description="Helical" evidence="7">
    <location>
        <begin position="203"/>
        <end position="219"/>
    </location>
</feature>
<comment type="subcellular location">
    <subcellularLocation>
        <location evidence="1 7">Endoplasmic reticulum membrane</location>
        <topology evidence="1 7">Multi-pass membrane protein</topology>
    </subcellularLocation>
</comment>
<evidence type="ECO:0000256" key="6">
    <source>
        <dbReference type="ARBA" id="ARBA00023136"/>
    </source>
</evidence>
<evidence type="ECO:0000256" key="7">
    <source>
        <dbReference type="RuleBase" id="RU363059"/>
    </source>
</evidence>
<evidence type="ECO:0000256" key="4">
    <source>
        <dbReference type="ARBA" id="ARBA00022824"/>
    </source>
</evidence>
<evidence type="ECO:0000256" key="1">
    <source>
        <dbReference type="ARBA" id="ARBA00004477"/>
    </source>
</evidence>
<dbReference type="Proteomes" id="UP000094285">
    <property type="component" value="Unassembled WGS sequence"/>
</dbReference>
<dbReference type="Pfam" id="PF04511">
    <property type="entry name" value="DER1"/>
    <property type="match status" value="1"/>
</dbReference>
<comment type="similarity">
    <text evidence="2 7">Belongs to the derlin family.</text>
</comment>
<dbReference type="GO" id="GO:0006950">
    <property type="term" value="P:response to stress"/>
    <property type="evidence" value="ECO:0007669"/>
    <property type="project" value="UniProtKB-ARBA"/>
</dbReference>
<dbReference type="STRING" id="984487.A0A1E4SJ81"/>
<dbReference type="EMBL" id="KV453911">
    <property type="protein sequence ID" value="ODV79559.1"/>
    <property type="molecule type" value="Genomic_DNA"/>
</dbReference>
<dbReference type="GO" id="GO:0005789">
    <property type="term" value="C:endoplasmic reticulum membrane"/>
    <property type="evidence" value="ECO:0007669"/>
    <property type="project" value="UniProtKB-SubCell"/>
</dbReference>
<feature type="transmembrane region" description="Helical" evidence="7">
    <location>
        <begin position="55"/>
        <end position="77"/>
    </location>
</feature>
<dbReference type="PANTHER" id="PTHR11009">
    <property type="entry name" value="DER1-LIKE PROTEIN, DERLIN"/>
    <property type="match status" value="1"/>
</dbReference>
<organism evidence="9 10">
    <name type="scientific">Suhomyces tanzawaensis NRRL Y-17324</name>
    <dbReference type="NCBI Taxonomy" id="984487"/>
    <lineage>
        <taxon>Eukaryota</taxon>
        <taxon>Fungi</taxon>
        <taxon>Dikarya</taxon>
        <taxon>Ascomycota</taxon>
        <taxon>Saccharomycotina</taxon>
        <taxon>Pichiomycetes</taxon>
        <taxon>Debaryomycetaceae</taxon>
        <taxon>Suhomyces</taxon>
    </lineage>
</organism>
<name>A0A1E4SJ81_9ASCO</name>
<evidence type="ECO:0000256" key="3">
    <source>
        <dbReference type="ARBA" id="ARBA00022692"/>
    </source>
</evidence>
<proteinExistence type="inferred from homology"/>
<accession>A0A1E4SJ81</accession>
<keyword evidence="10" id="KW-1185">Reference proteome</keyword>
<gene>
    <name evidence="9" type="ORF">CANTADRAFT_48868</name>
</gene>
<keyword evidence="5 7" id="KW-1133">Transmembrane helix</keyword>
<dbReference type="RefSeq" id="XP_020064681.1">
    <property type="nucleotide sequence ID" value="XM_020209637.1"/>
</dbReference>
<dbReference type="GeneID" id="30983773"/>
<feature type="transmembrane region" description="Helical" evidence="7">
    <location>
        <begin position="174"/>
        <end position="196"/>
    </location>
</feature>
<feature type="region of interest" description="Disordered" evidence="8">
    <location>
        <begin position="302"/>
        <end position="334"/>
    </location>
</feature>
<feature type="transmembrane region" description="Helical" evidence="7">
    <location>
        <begin position="20"/>
        <end position="43"/>
    </location>
</feature>
<evidence type="ECO:0000256" key="8">
    <source>
        <dbReference type="SAM" id="MobiDB-lite"/>
    </source>
</evidence>
<dbReference type="AlphaFoldDB" id="A0A1E4SJ81"/>
<comment type="function">
    <text evidence="7">May be involved in the degradation of misfolded endoplasmic reticulum (ER) luminal proteins.</text>
</comment>
<dbReference type="InterPro" id="IPR007599">
    <property type="entry name" value="DER1"/>
</dbReference>
<dbReference type="OrthoDB" id="19102at2759"/>
<reference evidence="10" key="1">
    <citation type="submission" date="2016-05" db="EMBL/GenBank/DDBJ databases">
        <title>Comparative genomics of biotechnologically important yeasts.</title>
        <authorList>
            <consortium name="DOE Joint Genome Institute"/>
            <person name="Riley R."/>
            <person name="Haridas S."/>
            <person name="Wolfe K.H."/>
            <person name="Lopes M.R."/>
            <person name="Hittinger C.T."/>
            <person name="Goker M."/>
            <person name="Salamov A."/>
            <person name="Wisecaver J."/>
            <person name="Long T.M."/>
            <person name="Aerts A.L."/>
            <person name="Barry K."/>
            <person name="Choi C."/>
            <person name="Clum A."/>
            <person name="Coughlan A.Y."/>
            <person name="Deshpande S."/>
            <person name="Douglass A.P."/>
            <person name="Hanson S.J."/>
            <person name="Klenk H.-P."/>
            <person name="Labutti K."/>
            <person name="Lapidus A."/>
            <person name="Lindquist E."/>
            <person name="Lipzen A."/>
            <person name="Meier-Kolthoff J.P."/>
            <person name="Ohm R.A."/>
            <person name="Otillar R.P."/>
            <person name="Pangilinan J."/>
            <person name="Peng Y."/>
            <person name="Rokas A."/>
            <person name="Rosa C.A."/>
            <person name="Scheuner C."/>
            <person name="Sibirny A.A."/>
            <person name="Slot J.C."/>
            <person name="Stielow J.B."/>
            <person name="Sun H."/>
            <person name="Kurtzman C.P."/>
            <person name="Blackwell M."/>
            <person name="Grigoriev I.V."/>
            <person name="Jeffries T.W."/>
        </authorList>
    </citation>
    <scope>NUCLEOTIDE SEQUENCE [LARGE SCALE GENOMIC DNA]</scope>
    <source>
        <strain evidence="10">NRRL Y-17324</strain>
    </source>
</reference>